<dbReference type="PANTHER" id="PTHR43617">
    <property type="entry name" value="L-AMINO ACID N-ACETYLTRANSFERASE"/>
    <property type="match status" value="1"/>
</dbReference>
<dbReference type="OrthoDB" id="4119890at2"/>
<feature type="domain" description="N-acetyltransferase" evidence="1">
    <location>
        <begin position="196"/>
        <end position="342"/>
    </location>
</feature>
<dbReference type="Pfam" id="PF00583">
    <property type="entry name" value="Acetyltransf_1"/>
    <property type="match status" value="2"/>
</dbReference>
<dbReference type="PANTHER" id="PTHR43617:SF20">
    <property type="entry name" value="N-ALPHA-ACETYLTRANSFERASE RIMI"/>
    <property type="match status" value="1"/>
</dbReference>
<dbReference type="PROSITE" id="PS51186">
    <property type="entry name" value="GNAT"/>
    <property type="match status" value="2"/>
</dbReference>
<dbReference type="Proteomes" id="UP000031488">
    <property type="component" value="Unassembled WGS sequence"/>
</dbReference>
<name>A0A0B9A0N9_BRELN</name>
<feature type="domain" description="N-acetyltransferase" evidence="1">
    <location>
        <begin position="4"/>
        <end position="156"/>
    </location>
</feature>
<comment type="caution">
    <text evidence="2">The sequence shown here is derived from an EMBL/GenBank/DDBJ whole genome shotgun (WGS) entry which is preliminary data.</text>
</comment>
<accession>A0A0B9A0N9</accession>
<evidence type="ECO:0000313" key="2">
    <source>
        <dbReference type="EMBL" id="KHS52159.1"/>
    </source>
</evidence>
<dbReference type="GO" id="GO:0008999">
    <property type="term" value="F:protein-N-terminal-alanine acetyltransferase activity"/>
    <property type="evidence" value="ECO:0007669"/>
    <property type="project" value="TreeGrafter"/>
</dbReference>
<dbReference type="Gene3D" id="3.40.630.30">
    <property type="match status" value="1"/>
</dbReference>
<organism evidence="2 3">
    <name type="scientific">Brevibacterium linens</name>
    <dbReference type="NCBI Taxonomy" id="1703"/>
    <lineage>
        <taxon>Bacteria</taxon>
        <taxon>Bacillati</taxon>
        <taxon>Actinomycetota</taxon>
        <taxon>Actinomycetes</taxon>
        <taxon>Micrococcales</taxon>
        <taxon>Brevibacteriaceae</taxon>
        <taxon>Brevibacterium</taxon>
    </lineage>
</organism>
<protein>
    <submittedName>
        <fullName evidence="2">GCN5-related N-acetyltransferase</fullName>
    </submittedName>
</protein>
<reference evidence="2 3" key="1">
    <citation type="submission" date="2014-11" db="EMBL/GenBank/DDBJ databases">
        <title>Draft Genome Sequence of Brevibacterium linens AE038-8.</title>
        <authorList>
            <person name="Maizel D."/>
            <person name="Utturkar S.M."/>
            <person name="Brown S.D."/>
            <person name="Ferrero M."/>
            <person name="Rosen B.P."/>
        </authorList>
    </citation>
    <scope>NUCLEOTIDE SEQUENCE [LARGE SCALE GENOMIC DNA]</scope>
    <source>
        <strain evidence="2 3">AE038-8</strain>
    </source>
</reference>
<gene>
    <name evidence="2" type="ORF">AE0388_2709</name>
</gene>
<evidence type="ECO:0000259" key="1">
    <source>
        <dbReference type="PROSITE" id="PS51186"/>
    </source>
</evidence>
<proteinExistence type="predicted"/>
<sequence>MSEIQITRIAADDEDALIGWNDLMRIAYTCERSAAWWRSPDTTVAQFARPRIDKEDIALIAHLDDEPVGGAEINLITDCPATVELGVLPPHRRRKIGTALAEAAAQFLGNGDRSSAIVQTETYCPAGVAFAQAHGMSIGNEEHRLLLDLPTYLDADANRYKDSGASTVVPVIREDPDFSVTSWIGACPEEVLESWTQLREQMDEDVPVGELTRTATHASTAAIRSHEERMEEQGWTLVSSMAHVGEVAVGYTEIMVSSHDPQIVIQEDTLVDRAYRGRGIGRALKVANLRQLPAVAATASAEWVQTYTATDNEPMLALNRDLGFFIADTMTALEKKDDHSRA</sequence>
<dbReference type="SUPFAM" id="SSF55729">
    <property type="entry name" value="Acyl-CoA N-acyltransferases (Nat)"/>
    <property type="match status" value="2"/>
</dbReference>
<evidence type="ECO:0000313" key="3">
    <source>
        <dbReference type="Proteomes" id="UP000031488"/>
    </source>
</evidence>
<dbReference type="InterPro" id="IPR050276">
    <property type="entry name" value="MshD_Acetyltransferase"/>
</dbReference>
<dbReference type="CDD" id="cd04301">
    <property type="entry name" value="NAT_SF"/>
    <property type="match status" value="1"/>
</dbReference>
<dbReference type="RefSeq" id="WP_052240080.1">
    <property type="nucleotide sequence ID" value="NZ_JBCLTJ010000006.1"/>
</dbReference>
<dbReference type="EMBL" id="JTJZ01000020">
    <property type="protein sequence ID" value="KHS52159.1"/>
    <property type="molecule type" value="Genomic_DNA"/>
</dbReference>
<dbReference type="PATRIC" id="fig|1703.6.peg.2614"/>
<keyword evidence="3" id="KW-1185">Reference proteome</keyword>
<dbReference type="InterPro" id="IPR000182">
    <property type="entry name" value="GNAT_dom"/>
</dbReference>
<dbReference type="AlphaFoldDB" id="A0A0B9A0N9"/>
<dbReference type="InterPro" id="IPR016181">
    <property type="entry name" value="Acyl_CoA_acyltransferase"/>
</dbReference>
<keyword evidence="2" id="KW-0808">Transferase</keyword>